<sequence length="231" mass="25641">MVRLRTTITILSAFGTAFVLAVPLYSGTSSSPPLQPTQTVQRSAGTPVTSGPAFPSPSVPSSPQARKNYYSNPAASSSSISVHMLSQGLQLPSGLAFRLDTLRPQILSGSGDKDRIIFNSVVGVYEHAASSVPRDSWGLHPDRCTEDFLDQMRNLEALLQLKLLYSVIFGPSLTHKDDWDHLMRNLQNEKEVGLRFLDNDSLGKLDKIFEATWVNSIEIRKNYGNYDWIHY</sequence>
<evidence type="ECO:0000256" key="1">
    <source>
        <dbReference type="SAM" id="MobiDB-lite"/>
    </source>
</evidence>
<feature type="compositionally biased region" description="Polar residues" evidence="1">
    <location>
        <begin position="29"/>
        <end position="49"/>
    </location>
</feature>
<keyword evidence="3" id="KW-1185">Reference proteome</keyword>
<evidence type="ECO:0000313" key="3">
    <source>
        <dbReference type="Proteomes" id="UP001163846"/>
    </source>
</evidence>
<feature type="region of interest" description="Disordered" evidence="1">
    <location>
        <begin position="29"/>
        <end position="70"/>
    </location>
</feature>
<dbReference type="AlphaFoldDB" id="A0AA38UAZ7"/>
<comment type="caution">
    <text evidence="2">The sequence shown here is derived from an EMBL/GenBank/DDBJ whole genome shotgun (WGS) entry which is preliminary data.</text>
</comment>
<proteinExistence type="predicted"/>
<reference evidence="2" key="1">
    <citation type="submission" date="2022-08" db="EMBL/GenBank/DDBJ databases">
        <authorList>
            <consortium name="DOE Joint Genome Institute"/>
            <person name="Min B."/>
            <person name="Riley R."/>
            <person name="Sierra-Patev S."/>
            <person name="Naranjo-Ortiz M."/>
            <person name="Looney B."/>
            <person name="Konkel Z."/>
            <person name="Slot J.C."/>
            <person name="Sakamoto Y."/>
            <person name="Steenwyk J.L."/>
            <person name="Rokas A."/>
            <person name="Carro J."/>
            <person name="Camarero S."/>
            <person name="Ferreira P."/>
            <person name="Molpeceres G."/>
            <person name="Ruiz-Duenas F.J."/>
            <person name="Serrano A."/>
            <person name="Henrissat B."/>
            <person name="Drula E."/>
            <person name="Hughes K.W."/>
            <person name="Mata J.L."/>
            <person name="Ishikawa N.K."/>
            <person name="Vargas-Isla R."/>
            <person name="Ushijima S."/>
            <person name="Smith C.A."/>
            <person name="Ahrendt S."/>
            <person name="Andreopoulos W."/>
            <person name="He G."/>
            <person name="Labutti K."/>
            <person name="Lipzen A."/>
            <person name="Ng V."/>
            <person name="Sandor L."/>
            <person name="Barry K."/>
            <person name="Martinez A.T."/>
            <person name="Xiao Y."/>
            <person name="Gibbons J.G."/>
            <person name="Terashima K."/>
            <person name="Hibbett D.S."/>
            <person name="Grigoriev I.V."/>
        </authorList>
    </citation>
    <scope>NUCLEOTIDE SEQUENCE</scope>
    <source>
        <strain evidence="2">TFB9207</strain>
    </source>
</reference>
<dbReference type="Proteomes" id="UP001163846">
    <property type="component" value="Unassembled WGS sequence"/>
</dbReference>
<accession>A0AA38UAZ7</accession>
<evidence type="ECO:0000313" key="2">
    <source>
        <dbReference type="EMBL" id="KAJ3832292.1"/>
    </source>
</evidence>
<dbReference type="EMBL" id="MU807009">
    <property type="protein sequence ID" value="KAJ3832292.1"/>
    <property type="molecule type" value="Genomic_DNA"/>
</dbReference>
<organism evidence="2 3">
    <name type="scientific">Lentinula raphanica</name>
    <dbReference type="NCBI Taxonomy" id="153919"/>
    <lineage>
        <taxon>Eukaryota</taxon>
        <taxon>Fungi</taxon>
        <taxon>Dikarya</taxon>
        <taxon>Basidiomycota</taxon>
        <taxon>Agaricomycotina</taxon>
        <taxon>Agaricomycetes</taxon>
        <taxon>Agaricomycetidae</taxon>
        <taxon>Agaricales</taxon>
        <taxon>Marasmiineae</taxon>
        <taxon>Omphalotaceae</taxon>
        <taxon>Lentinula</taxon>
    </lineage>
</organism>
<name>A0AA38UAZ7_9AGAR</name>
<protein>
    <submittedName>
        <fullName evidence="2">Uncharacterized protein</fullName>
    </submittedName>
</protein>
<gene>
    <name evidence="2" type="ORF">F5878DRAFT_666709</name>
</gene>
<feature type="compositionally biased region" description="Low complexity" evidence="1">
    <location>
        <begin position="61"/>
        <end position="70"/>
    </location>
</feature>